<evidence type="ECO:0000313" key="2">
    <source>
        <dbReference type="EMBL" id="KAF2180203.1"/>
    </source>
</evidence>
<evidence type="ECO:0000313" key="3">
    <source>
        <dbReference type="Proteomes" id="UP000800200"/>
    </source>
</evidence>
<feature type="transmembrane region" description="Helical" evidence="1">
    <location>
        <begin position="12"/>
        <end position="31"/>
    </location>
</feature>
<dbReference type="Proteomes" id="UP000800200">
    <property type="component" value="Unassembled WGS sequence"/>
</dbReference>
<reference evidence="2" key="1">
    <citation type="journal article" date="2020" name="Stud. Mycol.">
        <title>101 Dothideomycetes genomes: a test case for predicting lifestyles and emergence of pathogens.</title>
        <authorList>
            <person name="Haridas S."/>
            <person name="Albert R."/>
            <person name="Binder M."/>
            <person name="Bloem J."/>
            <person name="Labutti K."/>
            <person name="Salamov A."/>
            <person name="Andreopoulos B."/>
            <person name="Baker S."/>
            <person name="Barry K."/>
            <person name="Bills G."/>
            <person name="Bluhm B."/>
            <person name="Cannon C."/>
            <person name="Castanera R."/>
            <person name="Culley D."/>
            <person name="Daum C."/>
            <person name="Ezra D."/>
            <person name="Gonzalez J."/>
            <person name="Henrissat B."/>
            <person name="Kuo A."/>
            <person name="Liang C."/>
            <person name="Lipzen A."/>
            <person name="Lutzoni F."/>
            <person name="Magnuson J."/>
            <person name="Mondo S."/>
            <person name="Nolan M."/>
            <person name="Ohm R."/>
            <person name="Pangilinan J."/>
            <person name="Park H.-J."/>
            <person name="Ramirez L."/>
            <person name="Alfaro M."/>
            <person name="Sun H."/>
            <person name="Tritt A."/>
            <person name="Yoshinaga Y."/>
            <person name="Zwiers L.-H."/>
            <person name="Turgeon B."/>
            <person name="Goodwin S."/>
            <person name="Spatafora J."/>
            <person name="Crous P."/>
            <person name="Grigoriev I."/>
        </authorList>
    </citation>
    <scope>NUCLEOTIDE SEQUENCE</scope>
    <source>
        <strain evidence="2">CBS 207.26</strain>
    </source>
</reference>
<dbReference type="AlphaFoldDB" id="A0A6A6DMI9"/>
<organism evidence="2 3">
    <name type="scientific">Zopfia rhizophila CBS 207.26</name>
    <dbReference type="NCBI Taxonomy" id="1314779"/>
    <lineage>
        <taxon>Eukaryota</taxon>
        <taxon>Fungi</taxon>
        <taxon>Dikarya</taxon>
        <taxon>Ascomycota</taxon>
        <taxon>Pezizomycotina</taxon>
        <taxon>Dothideomycetes</taxon>
        <taxon>Dothideomycetes incertae sedis</taxon>
        <taxon>Zopfiaceae</taxon>
        <taxon>Zopfia</taxon>
    </lineage>
</organism>
<keyword evidence="1" id="KW-1133">Transmembrane helix</keyword>
<sequence>MGSREAPEADRQLIVGISLIFILVHIGGHRISGPIIRCSHEGFTTLKKGIEIARTELIRENTAFVHDSNLSPTIPDAYRRRRLLFSTSEIKRWFGPLIRKSE</sequence>
<keyword evidence="3" id="KW-1185">Reference proteome</keyword>
<gene>
    <name evidence="2" type="ORF">K469DRAFT_290522</name>
</gene>
<evidence type="ECO:0000256" key="1">
    <source>
        <dbReference type="SAM" id="Phobius"/>
    </source>
</evidence>
<proteinExistence type="predicted"/>
<keyword evidence="1" id="KW-0812">Transmembrane</keyword>
<protein>
    <submittedName>
        <fullName evidence="2">Uncharacterized protein</fullName>
    </submittedName>
</protein>
<name>A0A6A6DMI9_9PEZI</name>
<keyword evidence="1" id="KW-0472">Membrane</keyword>
<accession>A0A6A6DMI9</accession>
<dbReference type="EMBL" id="ML994659">
    <property type="protein sequence ID" value="KAF2180203.1"/>
    <property type="molecule type" value="Genomic_DNA"/>
</dbReference>